<dbReference type="InterPro" id="IPR046960">
    <property type="entry name" value="PPR_At4g14850-like_plant"/>
</dbReference>
<proteinExistence type="predicted"/>
<accession>A0AAV1D7M4</accession>
<sequence>MILHSLISNSTKIRHRFLYNYCSSCSIQFSTLSSSFSSLAASIVDHTPEIPPNSSFKTPGQWQSEPTLSRSHQFGASREEINSQKFHFKEEEPVFLLPLVPEKRDGLIARYHSSSSDFDASQLHLEIIRDGALRACQGLGSLGLRFGMQIHGLISKTPYSSYALVSNVLISMYGRCASSAEYARNVFDDLESRNLISWNSIISVYSQREDTDSAFELFSGMLNECAIFGFTPSEYTFGSLVTAASCNSIFLLQQMLATVEKSGCLEDLYVGSAFVSGFAKLGMLDTAKKIFEQMSTRNAATLNGLMIGLTRLNQGEQAAKVFTEMGGSVRLTSDSLLVLLTTFPEFSSLEAGCRKGKEVHAHVIRTGLAHTEIPIGNGLINMYAKCGSIDYSISVFELMANKDSVSWNSIISGLDQNGCFQDAVFTFHDMKSSVISPSNFTLISVLSSSGSLGWVKMGEQIHCEALKLGLEYDVSVSNALLSLYANSKLIATCKKLFSLMPEYDQVSWNSMIGAFNGTEAYRHEAMLYFKEMMRRGWNPNKITFLNVLEALAPVSLLEFSRQVHSAVIKYGAMNDCSIENALLCCYGKCGEINYCEAIFSRMQGRKDDVSWNFVLLNLITFVAILKIFPSEKILKGGEAIIQGAWVRKNNEAGGFHHDGGVKHAVLLVHARSLDILLW</sequence>
<evidence type="ECO:0000313" key="4">
    <source>
        <dbReference type="EMBL" id="CAI9103296.1"/>
    </source>
</evidence>
<protein>
    <submittedName>
        <fullName evidence="4">OLC1v1001752C1</fullName>
    </submittedName>
</protein>
<feature type="repeat" description="PPR" evidence="2">
    <location>
        <begin position="267"/>
        <end position="301"/>
    </location>
</feature>
<dbReference type="InterPro" id="IPR002885">
    <property type="entry name" value="PPR_rpt"/>
</dbReference>
<dbReference type="InterPro" id="IPR011990">
    <property type="entry name" value="TPR-like_helical_dom_sf"/>
</dbReference>
<dbReference type="FunFam" id="1.25.40.10:FF:000381">
    <property type="entry name" value="Pentatricopeptide repeat-containing protein"/>
    <property type="match status" value="1"/>
</dbReference>
<dbReference type="Proteomes" id="UP001161247">
    <property type="component" value="Chromosome 4"/>
</dbReference>
<gene>
    <name evidence="4" type="ORF">OLC1_LOCUS12498</name>
</gene>
<dbReference type="PANTHER" id="PTHR24015:SF548">
    <property type="entry name" value="OS08G0340900 PROTEIN"/>
    <property type="match status" value="1"/>
</dbReference>
<dbReference type="FunFam" id="1.25.40.10:FF:000073">
    <property type="entry name" value="Pentatricopeptide repeat-containing protein chloroplastic"/>
    <property type="match status" value="1"/>
</dbReference>
<feature type="repeat" description="PPR" evidence="2">
    <location>
        <begin position="504"/>
        <end position="539"/>
    </location>
</feature>
<dbReference type="Pfam" id="PF01535">
    <property type="entry name" value="PPR"/>
    <property type="match status" value="5"/>
</dbReference>
<evidence type="ECO:0000256" key="3">
    <source>
        <dbReference type="SAM" id="MobiDB-lite"/>
    </source>
</evidence>
<dbReference type="FunFam" id="1.25.40.10:FF:000425">
    <property type="entry name" value="Pentatricopeptide repeat-containing protein At3g26540"/>
    <property type="match status" value="1"/>
</dbReference>
<evidence type="ECO:0000256" key="2">
    <source>
        <dbReference type="PROSITE-ProRule" id="PRU00708"/>
    </source>
</evidence>
<dbReference type="AlphaFoldDB" id="A0AAV1D7M4"/>
<feature type="repeat" description="PPR" evidence="2">
    <location>
        <begin position="194"/>
        <end position="224"/>
    </location>
</feature>
<reference evidence="4" key="1">
    <citation type="submission" date="2023-03" db="EMBL/GenBank/DDBJ databases">
        <authorList>
            <person name="Julca I."/>
        </authorList>
    </citation>
    <scope>NUCLEOTIDE SEQUENCE</scope>
</reference>
<dbReference type="GO" id="GO:0003723">
    <property type="term" value="F:RNA binding"/>
    <property type="evidence" value="ECO:0007669"/>
    <property type="project" value="InterPro"/>
</dbReference>
<keyword evidence="1" id="KW-0677">Repeat</keyword>
<evidence type="ECO:0000313" key="5">
    <source>
        <dbReference type="Proteomes" id="UP001161247"/>
    </source>
</evidence>
<name>A0AAV1D7M4_OLDCO</name>
<organism evidence="4 5">
    <name type="scientific">Oldenlandia corymbosa var. corymbosa</name>
    <dbReference type="NCBI Taxonomy" id="529605"/>
    <lineage>
        <taxon>Eukaryota</taxon>
        <taxon>Viridiplantae</taxon>
        <taxon>Streptophyta</taxon>
        <taxon>Embryophyta</taxon>
        <taxon>Tracheophyta</taxon>
        <taxon>Spermatophyta</taxon>
        <taxon>Magnoliopsida</taxon>
        <taxon>eudicotyledons</taxon>
        <taxon>Gunneridae</taxon>
        <taxon>Pentapetalae</taxon>
        <taxon>asterids</taxon>
        <taxon>lamiids</taxon>
        <taxon>Gentianales</taxon>
        <taxon>Rubiaceae</taxon>
        <taxon>Rubioideae</taxon>
        <taxon>Spermacoceae</taxon>
        <taxon>Hedyotis-Oldenlandia complex</taxon>
        <taxon>Oldenlandia</taxon>
    </lineage>
</organism>
<keyword evidence="5" id="KW-1185">Reference proteome</keyword>
<feature type="repeat" description="PPR" evidence="2">
    <location>
        <begin position="403"/>
        <end position="437"/>
    </location>
</feature>
<dbReference type="PANTHER" id="PTHR24015">
    <property type="entry name" value="OS07G0578800 PROTEIN-RELATED"/>
    <property type="match status" value="1"/>
</dbReference>
<evidence type="ECO:0000256" key="1">
    <source>
        <dbReference type="ARBA" id="ARBA00022737"/>
    </source>
</evidence>
<dbReference type="PROSITE" id="PS51375">
    <property type="entry name" value="PPR"/>
    <property type="match status" value="4"/>
</dbReference>
<feature type="region of interest" description="Disordered" evidence="3">
    <location>
        <begin position="50"/>
        <end position="74"/>
    </location>
</feature>
<dbReference type="GO" id="GO:0009451">
    <property type="term" value="P:RNA modification"/>
    <property type="evidence" value="ECO:0007669"/>
    <property type="project" value="InterPro"/>
</dbReference>
<dbReference type="Gene3D" id="1.25.40.10">
    <property type="entry name" value="Tetratricopeptide repeat domain"/>
    <property type="match status" value="4"/>
</dbReference>
<dbReference type="NCBIfam" id="TIGR00756">
    <property type="entry name" value="PPR"/>
    <property type="match status" value="2"/>
</dbReference>
<dbReference type="EMBL" id="OX459121">
    <property type="protein sequence ID" value="CAI9103296.1"/>
    <property type="molecule type" value="Genomic_DNA"/>
</dbReference>
<feature type="compositionally biased region" description="Polar residues" evidence="3">
    <location>
        <begin position="52"/>
        <end position="74"/>
    </location>
</feature>